<dbReference type="Proteomes" id="UP001055072">
    <property type="component" value="Unassembled WGS sequence"/>
</dbReference>
<comment type="caution">
    <text evidence="1">The sequence shown here is derived from an EMBL/GenBank/DDBJ whole genome shotgun (WGS) entry which is preliminary data.</text>
</comment>
<name>A0ACB8UK97_9APHY</name>
<keyword evidence="2" id="KW-1185">Reference proteome</keyword>
<dbReference type="EMBL" id="MU274900">
    <property type="protein sequence ID" value="KAI0094616.1"/>
    <property type="molecule type" value="Genomic_DNA"/>
</dbReference>
<evidence type="ECO:0000313" key="2">
    <source>
        <dbReference type="Proteomes" id="UP001055072"/>
    </source>
</evidence>
<evidence type="ECO:0000313" key="1">
    <source>
        <dbReference type="EMBL" id="KAI0094616.1"/>
    </source>
</evidence>
<reference evidence="1" key="1">
    <citation type="journal article" date="2021" name="Environ. Microbiol.">
        <title>Gene family expansions and transcriptome signatures uncover fungal adaptations to wood decay.</title>
        <authorList>
            <person name="Hage H."/>
            <person name="Miyauchi S."/>
            <person name="Viragh M."/>
            <person name="Drula E."/>
            <person name="Min B."/>
            <person name="Chaduli D."/>
            <person name="Navarro D."/>
            <person name="Favel A."/>
            <person name="Norest M."/>
            <person name="Lesage-Meessen L."/>
            <person name="Balint B."/>
            <person name="Merenyi Z."/>
            <person name="de Eugenio L."/>
            <person name="Morin E."/>
            <person name="Martinez A.T."/>
            <person name="Baldrian P."/>
            <person name="Stursova M."/>
            <person name="Martinez M.J."/>
            <person name="Novotny C."/>
            <person name="Magnuson J.K."/>
            <person name="Spatafora J.W."/>
            <person name="Maurice S."/>
            <person name="Pangilinan J."/>
            <person name="Andreopoulos W."/>
            <person name="LaButti K."/>
            <person name="Hundley H."/>
            <person name="Na H."/>
            <person name="Kuo A."/>
            <person name="Barry K."/>
            <person name="Lipzen A."/>
            <person name="Henrissat B."/>
            <person name="Riley R."/>
            <person name="Ahrendt S."/>
            <person name="Nagy L.G."/>
            <person name="Grigoriev I.V."/>
            <person name="Martin F."/>
            <person name="Rosso M.N."/>
        </authorList>
    </citation>
    <scope>NUCLEOTIDE SEQUENCE</scope>
    <source>
        <strain evidence="1">CBS 384.51</strain>
    </source>
</reference>
<proteinExistence type="predicted"/>
<gene>
    <name evidence="1" type="ORF">BDY19DRAFT_988437</name>
</gene>
<protein>
    <submittedName>
        <fullName evidence="1">Uncharacterized protein</fullName>
    </submittedName>
</protein>
<organism evidence="1 2">
    <name type="scientific">Irpex rosettiformis</name>
    <dbReference type="NCBI Taxonomy" id="378272"/>
    <lineage>
        <taxon>Eukaryota</taxon>
        <taxon>Fungi</taxon>
        <taxon>Dikarya</taxon>
        <taxon>Basidiomycota</taxon>
        <taxon>Agaricomycotina</taxon>
        <taxon>Agaricomycetes</taxon>
        <taxon>Polyporales</taxon>
        <taxon>Irpicaceae</taxon>
        <taxon>Irpex</taxon>
    </lineage>
</organism>
<sequence>MDTLSRREEDALLKATKAKALKECDAVVKAFAECAEGRTVTVAWACKDKYKDVQECMLQFSGGLAQPLSSRIAPVQDLWLQLVKSTCDYETNKQANNRHKPAS</sequence>
<accession>A0ACB8UK97</accession>